<evidence type="ECO:0000313" key="1">
    <source>
        <dbReference type="EMBL" id="MDI2113979.1"/>
    </source>
</evidence>
<keyword evidence="2" id="KW-1185">Reference proteome</keyword>
<proteinExistence type="predicted"/>
<comment type="caution">
    <text evidence="1">The sequence shown here is derived from an EMBL/GenBank/DDBJ whole genome shotgun (WGS) entry which is preliminary data.</text>
</comment>
<evidence type="ECO:0000313" key="2">
    <source>
        <dbReference type="Proteomes" id="UP001431775"/>
    </source>
</evidence>
<dbReference type="Proteomes" id="UP001431775">
    <property type="component" value="Unassembled WGS sequence"/>
</dbReference>
<dbReference type="EMBL" id="JASBAN010000015">
    <property type="protein sequence ID" value="MDI2113979.1"/>
    <property type="molecule type" value="Genomic_DNA"/>
</dbReference>
<reference evidence="1" key="1">
    <citation type="submission" date="2023-05" db="EMBL/GenBank/DDBJ databases">
        <title>Whole genome sequence of Commensalibacter sp.</title>
        <authorList>
            <person name="Charoenyingcharoen P."/>
            <person name="Yukphan P."/>
        </authorList>
    </citation>
    <scope>NUCLEOTIDE SEQUENCE</scope>
    <source>
        <strain evidence="1">TBRC 10068</strain>
    </source>
</reference>
<organism evidence="1 2">
    <name type="scientific">Commensalibacter nepenthis</name>
    <dbReference type="NCBI Taxonomy" id="3043872"/>
    <lineage>
        <taxon>Bacteria</taxon>
        <taxon>Pseudomonadati</taxon>
        <taxon>Pseudomonadota</taxon>
        <taxon>Alphaproteobacteria</taxon>
        <taxon>Acetobacterales</taxon>
        <taxon>Acetobacteraceae</taxon>
    </lineage>
</organism>
<gene>
    <name evidence="1" type="ORF">QJV33_11925</name>
</gene>
<sequence>QIPRINRNLVPRNNPAINRRLARGGNRHFIRRRYIRIHPSRTVTIRMLFRATAIRSNPNIPFGIDLNPNRTAKAAAFARGI</sequence>
<protein>
    <submittedName>
        <fullName evidence="1">Uncharacterized protein</fullName>
    </submittedName>
</protein>
<name>A0ABT6QAP7_9PROT</name>
<accession>A0ABT6QAP7</accession>
<feature type="non-terminal residue" evidence="1">
    <location>
        <position position="1"/>
    </location>
</feature>